<evidence type="ECO:0000313" key="7">
    <source>
        <dbReference type="EMBL" id="RJX75184.1"/>
    </source>
</evidence>
<dbReference type="PROSITE" id="PS51554">
    <property type="entry name" value="PFL"/>
    <property type="match status" value="1"/>
</dbReference>
<reference evidence="7 8" key="1">
    <citation type="submission" date="2018-08" db="EMBL/GenBank/DDBJ databases">
        <title>Vibrio isolated from the Eastern China Marginal Seas.</title>
        <authorList>
            <person name="Li Y."/>
        </authorList>
    </citation>
    <scope>NUCLEOTIDE SEQUENCE [LARGE SCALE GENOMIC DNA]</scope>
    <source>
        <strain evidence="7 8">BEI233</strain>
    </source>
</reference>
<keyword evidence="8" id="KW-1185">Reference proteome</keyword>
<accession>A0A3A6R1L0</accession>
<name>A0A3A6R1L0_9VIBR</name>
<feature type="domain" description="Glycine radical" evidence="5">
    <location>
        <begin position="722"/>
        <end position="842"/>
    </location>
</feature>
<dbReference type="Pfam" id="PF01228">
    <property type="entry name" value="Gly_radical"/>
    <property type="match status" value="1"/>
</dbReference>
<dbReference type="PROSITE" id="PS51149">
    <property type="entry name" value="GLY_RADICAL_2"/>
    <property type="match status" value="1"/>
</dbReference>
<feature type="domain" description="PFL" evidence="6">
    <location>
        <begin position="11"/>
        <end position="715"/>
    </location>
</feature>
<sequence>MMNKGFGQPTARILALKEQILSANPRIETDRAISITKSYLETDGLPTIIRRAKAFERILAELPIIIREGELIVGSATVEPRSSQVYPEFSNTWIEDEFERIGKRNGDAFQISEQDKQKLREVVFPYWQGKTTSELATSYMSTATKECMSENVFTVGNYYMNGVGHISVDYAKILKMGYGGIIREVAEVIQKSDKTDPDYIKKEQFLKGVIISCNAAIQFARRYAVKAKEMAQTAAGVRRDELLKIADICERVPENGATNFYEACQSFWFVQLLIGLESNGHSISPGRFDQYMNPYFEMDKTISEQDAQELLDSIWVKLNDINKVRDEVSTKAFGGYPMFQNLIVGGQNSNGVDATNKLSYMSMTATAHVALPQPSFSVRVWSKSPDEFLLRSSELSRLGLGVPAFYNDEVIVTALVSRGLELKDARNYGIIGCVEPQCPGKTEGWHDSAFFNLGKLLEITLNGGKSGDKQLGPVTPSLESITSMDELLASYQKQAEHFVFHMITADNCVDISHAERCPLPFLSCMVDDCIGSGKSLQEGGAVYNFSGPQGVGASNVGDSFAAIKKLVFDEGKLTLQQVKTAIDNNFGYAAGATAPVGNKDQAFDAVMEAVKKVLEESGSLPSDISSIAGAVAQSASLPQSSHNDNGIRQSLLDAPKFGNDIDEVDILTREGAAIYCREVEKYTNPRGGQFQAGLYPASINVLMGTVVGATPDGRLANEPLADGVSPSRGMDRSGPTAATNSVAKLDHFLASNGTLYNQKFHPSALEGEKGLQNMCCLIRGYFDQKGMHVQFNVINKEILQAAQKDPEKYRDLVVRIAGYSAQFISLDKSIQDDIIERTEHMF</sequence>
<evidence type="ECO:0000256" key="4">
    <source>
        <dbReference type="SAM" id="MobiDB-lite"/>
    </source>
</evidence>
<dbReference type="Pfam" id="PF02901">
    <property type="entry name" value="PFL-like"/>
    <property type="match status" value="1"/>
</dbReference>
<gene>
    <name evidence="7" type="ORF">DZ860_00405</name>
</gene>
<keyword evidence="2" id="KW-0456">Lyase</keyword>
<dbReference type="AlphaFoldDB" id="A0A3A6R1L0"/>
<evidence type="ECO:0000256" key="1">
    <source>
        <dbReference type="ARBA" id="ARBA00022818"/>
    </source>
</evidence>
<keyword evidence="1 3" id="KW-0556">Organic radical</keyword>
<dbReference type="EMBL" id="QVMU01000001">
    <property type="protein sequence ID" value="RJX75184.1"/>
    <property type="molecule type" value="Genomic_DNA"/>
</dbReference>
<dbReference type="GO" id="GO:0005829">
    <property type="term" value="C:cytosol"/>
    <property type="evidence" value="ECO:0007669"/>
    <property type="project" value="TreeGrafter"/>
</dbReference>
<evidence type="ECO:0000313" key="8">
    <source>
        <dbReference type="Proteomes" id="UP000273252"/>
    </source>
</evidence>
<feature type="modified residue" description="Glycine radical" evidence="3">
    <location>
        <position position="818"/>
    </location>
</feature>
<dbReference type="RefSeq" id="WP_120028940.1">
    <property type="nucleotide sequence ID" value="NZ_QVMU01000001.1"/>
</dbReference>
<dbReference type="PROSITE" id="PS00850">
    <property type="entry name" value="GLY_RADICAL_1"/>
    <property type="match status" value="1"/>
</dbReference>
<protein>
    <submittedName>
        <fullName evidence="7">Glycyl radical protein</fullName>
    </submittedName>
</protein>
<dbReference type="GO" id="GO:0016829">
    <property type="term" value="F:lyase activity"/>
    <property type="evidence" value="ECO:0007669"/>
    <property type="project" value="UniProtKB-KW"/>
</dbReference>
<dbReference type="PANTHER" id="PTHR43641">
    <property type="entry name" value="FORMATE ACETYLTRANSFERASE 3-RELATED"/>
    <property type="match status" value="1"/>
</dbReference>
<evidence type="ECO:0000256" key="2">
    <source>
        <dbReference type="ARBA" id="ARBA00023239"/>
    </source>
</evidence>
<dbReference type="OrthoDB" id="9803969at2"/>
<dbReference type="InterPro" id="IPR001150">
    <property type="entry name" value="Gly_radical"/>
</dbReference>
<dbReference type="SUPFAM" id="SSF51998">
    <property type="entry name" value="PFL-like glycyl radical enzymes"/>
    <property type="match status" value="1"/>
</dbReference>
<dbReference type="InterPro" id="IPR051215">
    <property type="entry name" value="GRE"/>
</dbReference>
<evidence type="ECO:0000259" key="6">
    <source>
        <dbReference type="PROSITE" id="PS51554"/>
    </source>
</evidence>
<evidence type="ECO:0000259" key="5">
    <source>
        <dbReference type="PROSITE" id="PS51149"/>
    </source>
</evidence>
<dbReference type="PANTHER" id="PTHR43641:SF2">
    <property type="entry name" value="DEHYDRATASE YBIW-RELATED"/>
    <property type="match status" value="1"/>
</dbReference>
<dbReference type="CDD" id="cd01677">
    <property type="entry name" value="PFL2_DhaB_BssA"/>
    <property type="match status" value="1"/>
</dbReference>
<dbReference type="InterPro" id="IPR019777">
    <property type="entry name" value="Form_AcTrfase_GR_CS"/>
</dbReference>
<dbReference type="Proteomes" id="UP000273252">
    <property type="component" value="Unassembled WGS sequence"/>
</dbReference>
<dbReference type="Gene3D" id="3.20.70.20">
    <property type="match status" value="1"/>
</dbReference>
<comment type="caution">
    <text evidence="7">The sequence shown here is derived from an EMBL/GenBank/DDBJ whole genome shotgun (WGS) entry which is preliminary data.</text>
</comment>
<feature type="region of interest" description="Disordered" evidence="4">
    <location>
        <begin position="717"/>
        <end position="737"/>
    </location>
</feature>
<organism evidence="7 8">
    <name type="scientific">Vibrio sinensis</name>
    <dbReference type="NCBI Taxonomy" id="2302434"/>
    <lineage>
        <taxon>Bacteria</taxon>
        <taxon>Pseudomonadati</taxon>
        <taxon>Pseudomonadota</taxon>
        <taxon>Gammaproteobacteria</taxon>
        <taxon>Vibrionales</taxon>
        <taxon>Vibrionaceae</taxon>
        <taxon>Vibrio</taxon>
    </lineage>
</organism>
<proteinExistence type="predicted"/>
<evidence type="ECO:0000256" key="3">
    <source>
        <dbReference type="PROSITE-ProRule" id="PRU00493"/>
    </source>
</evidence>
<dbReference type="InterPro" id="IPR004184">
    <property type="entry name" value="PFL_dom"/>
</dbReference>